<dbReference type="InterPro" id="IPR023631">
    <property type="entry name" value="Amidase_dom"/>
</dbReference>
<feature type="region of interest" description="Disordered" evidence="2">
    <location>
        <begin position="312"/>
        <end position="355"/>
    </location>
</feature>
<protein>
    <submittedName>
        <fullName evidence="4">6-aminohexanoate-cyclic-dimer hydrolase</fullName>
    </submittedName>
</protein>
<evidence type="ECO:0000256" key="2">
    <source>
        <dbReference type="SAM" id="MobiDB-lite"/>
    </source>
</evidence>
<dbReference type="InterPro" id="IPR036928">
    <property type="entry name" value="AS_sf"/>
</dbReference>
<dbReference type="PANTHER" id="PTHR11895:SF7">
    <property type="entry name" value="GLUTAMYL-TRNA(GLN) AMIDOTRANSFERASE SUBUNIT A, MITOCHONDRIAL"/>
    <property type="match status" value="1"/>
</dbReference>
<keyword evidence="4" id="KW-0378">Hydrolase</keyword>
<evidence type="ECO:0000259" key="3">
    <source>
        <dbReference type="Pfam" id="PF01425"/>
    </source>
</evidence>
<organism evidence="4 5">
    <name type="scientific">Lentilactobacillus sunkii DSM 19904</name>
    <dbReference type="NCBI Taxonomy" id="1423808"/>
    <lineage>
        <taxon>Bacteria</taxon>
        <taxon>Bacillati</taxon>
        <taxon>Bacillota</taxon>
        <taxon>Bacilli</taxon>
        <taxon>Lactobacillales</taxon>
        <taxon>Lactobacillaceae</taxon>
        <taxon>Lentilactobacillus</taxon>
    </lineage>
</organism>
<dbReference type="InterPro" id="IPR000120">
    <property type="entry name" value="Amidase"/>
</dbReference>
<dbReference type="Proteomes" id="UP000051581">
    <property type="component" value="Unassembled WGS sequence"/>
</dbReference>
<sequence length="401" mass="42971">MVPLAGGNDAGGSIRIPASWTGLIGLKPTQGIITGDGSSIGAVNFAETKTMQDTNSLFESMLNPSKASQVPAAPTDLKGMTIAYTTKSPVGTPVSDDAVQAVQNAVSFLKSQGFNMVEVDSPVDGVKLMQTYFMSATSSGSTANFLINQKTKSNMTFDQVSPVTWALYQASLKLPANARTTYTNELALIDQQMTAFHQKYPLYLTPTTATTAPSNDDPAFLPEYVDQLKNIGSLDSPQQLQLIYDAWLHGLTKTPFTQLANFAGEPAISLPTYVSPSSGMPLGIQLEAGKNQDRLLLKMGDLFESHGLFKELSHQTPTPTPTPTPVNPTPNTPSSSSSSAISVSTSSSTPKSPVTPNYASTQPFIAYTLKKVYLYNQPTLLKMVGLRFIAKHLARIDQCSK</sequence>
<name>A0A0R1L8S8_9LACO</name>
<reference evidence="4 5" key="1">
    <citation type="journal article" date="2015" name="Genome Announc.">
        <title>Expanding the biotechnology potential of lactobacilli through comparative genomics of 213 strains and associated genera.</title>
        <authorList>
            <person name="Sun Z."/>
            <person name="Harris H.M."/>
            <person name="McCann A."/>
            <person name="Guo C."/>
            <person name="Argimon S."/>
            <person name="Zhang W."/>
            <person name="Yang X."/>
            <person name="Jeffery I.B."/>
            <person name="Cooney J.C."/>
            <person name="Kagawa T.F."/>
            <person name="Liu W."/>
            <person name="Song Y."/>
            <person name="Salvetti E."/>
            <person name="Wrobel A."/>
            <person name="Rasinkangas P."/>
            <person name="Parkhill J."/>
            <person name="Rea M.C."/>
            <person name="O'Sullivan O."/>
            <person name="Ritari J."/>
            <person name="Douillard F.P."/>
            <person name="Paul Ross R."/>
            <person name="Yang R."/>
            <person name="Briner A.E."/>
            <person name="Felis G.E."/>
            <person name="de Vos W.M."/>
            <person name="Barrangou R."/>
            <person name="Klaenhammer T.R."/>
            <person name="Caufield P.W."/>
            <person name="Cui Y."/>
            <person name="Zhang H."/>
            <person name="O'Toole P.W."/>
        </authorList>
    </citation>
    <scope>NUCLEOTIDE SEQUENCE [LARGE SCALE GENOMIC DNA]</scope>
    <source>
        <strain evidence="4 5">DSM 19904</strain>
    </source>
</reference>
<dbReference type="PATRIC" id="fig|1423808.3.peg.2425"/>
<gene>
    <name evidence="4" type="ORF">FD17_GL002382</name>
</gene>
<evidence type="ECO:0000256" key="1">
    <source>
        <dbReference type="ARBA" id="ARBA00009199"/>
    </source>
</evidence>
<dbReference type="EMBL" id="AZEA01000007">
    <property type="protein sequence ID" value="KRK88690.1"/>
    <property type="molecule type" value="Genomic_DNA"/>
</dbReference>
<evidence type="ECO:0000313" key="5">
    <source>
        <dbReference type="Proteomes" id="UP000051581"/>
    </source>
</evidence>
<proteinExistence type="inferred from homology"/>
<dbReference type="Pfam" id="PF01425">
    <property type="entry name" value="Amidase"/>
    <property type="match status" value="1"/>
</dbReference>
<comment type="caution">
    <text evidence="4">The sequence shown here is derived from an EMBL/GenBank/DDBJ whole genome shotgun (WGS) entry which is preliminary data.</text>
</comment>
<keyword evidence="5" id="KW-1185">Reference proteome</keyword>
<dbReference type="AlphaFoldDB" id="A0A0R1L8S8"/>
<feature type="compositionally biased region" description="Pro residues" evidence="2">
    <location>
        <begin position="318"/>
        <end position="331"/>
    </location>
</feature>
<dbReference type="GO" id="GO:0016787">
    <property type="term" value="F:hydrolase activity"/>
    <property type="evidence" value="ECO:0007669"/>
    <property type="project" value="UniProtKB-KW"/>
</dbReference>
<evidence type="ECO:0000313" key="4">
    <source>
        <dbReference type="EMBL" id="KRK88690.1"/>
    </source>
</evidence>
<dbReference type="Gene3D" id="3.90.1300.10">
    <property type="entry name" value="Amidase signature (AS) domain"/>
    <property type="match status" value="1"/>
</dbReference>
<accession>A0A0R1L8S8</accession>
<dbReference type="PANTHER" id="PTHR11895">
    <property type="entry name" value="TRANSAMIDASE"/>
    <property type="match status" value="1"/>
</dbReference>
<dbReference type="SUPFAM" id="SSF75304">
    <property type="entry name" value="Amidase signature (AS) enzymes"/>
    <property type="match status" value="1"/>
</dbReference>
<feature type="domain" description="Amidase" evidence="3">
    <location>
        <begin position="1"/>
        <end position="297"/>
    </location>
</feature>
<comment type="similarity">
    <text evidence="1">Belongs to the amidase family.</text>
</comment>
<feature type="compositionally biased region" description="Low complexity" evidence="2">
    <location>
        <begin position="332"/>
        <end position="355"/>
    </location>
</feature>